<reference evidence="3" key="1">
    <citation type="submission" date="2015-07" db="EMBL/GenBank/DDBJ databases">
        <title>Draft genome sequence of the purine-degrading Gottschalkia purinilyticum DSM 1384 (formerly Clostridium purinilyticum).</title>
        <authorList>
            <person name="Poehlein A."/>
            <person name="Schiel-Bengelsdorf B."/>
            <person name="Bengelsdorf F.R."/>
            <person name="Daniel R."/>
            <person name="Duerre P."/>
        </authorList>
    </citation>
    <scope>NUCLEOTIDE SEQUENCE [LARGE SCALE GENOMIC DNA]</scope>
    <source>
        <strain evidence="3">DSM 1384</strain>
    </source>
</reference>
<feature type="coiled-coil region" evidence="1">
    <location>
        <begin position="156"/>
        <end position="183"/>
    </location>
</feature>
<gene>
    <name evidence="2" type="ORF">CLPU_44c00010</name>
</gene>
<dbReference type="AlphaFoldDB" id="A0A0L0W628"/>
<dbReference type="STRING" id="1503.CLPU_44c00010"/>
<keyword evidence="3" id="KW-1185">Reference proteome</keyword>
<feature type="non-terminal residue" evidence="2">
    <location>
        <position position="1"/>
    </location>
</feature>
<feature type="coiled-coil region" evidence="1">
    <location>
        <begin position="20"/>
        <end position="107"/>
    </location>
</feature>
<proteinExistence type="predicted"/>
<comment type="caution">
    <text evidence="2">The sequence shown here is derived from an EMBL/GenBank/DDBJ whole genome shotgun (WGS) entry which is preliminary data.</text>
</comment>
<protein>
    <submittedName>
        <fullName evidence="2">Uncharacterized protein</fullName>
    </submittedName>
</protein>
<organism evidence="2 3">
    <name type="scientific">Gottschalkia purinilytica</name>
    <name type="common">Clostridium purinilyticum</name>
    <dbReference type="NCBI Taxonomy" id="1503"/>
    <lineage>
        <taxon>Bacteria</taxon>
        <taxon>Bacillati</taxon>
        <taxon>Bacillota</taxon>
        <taxon>Tissierellia</taxon>
        <taxon>Tissierellales</taxon>
        <taxon>Gottschalkiaceae</taxon>
        <taxon>Gottschalkia</taxon>
    </lineage>
</organism>
<dbReference type="EMBL" id="LGSS01000044">
    <property type="protein sequence ID" value="KNF06959.1"/>
    <property type="molecule type" value="Genomic_DNA"/>
</dbReference>
<keyword evidence="1" id="KW-0175">Coiled coil</keyword>
<sequence>LKKIQRLETAIEYEHNDFNKAQLQKELDKVIKEREERLRKQKVEDKKAQLQEKISQEKEELAEKKKHLEEQKRLEIENIKEIYERQKENYQKQLEMVREIKQEQLEESKLYAEAERMLMQNSQEEILELLHGYGESYKVAGHTLGERLLDGIKPKISEIQSLIDDLNAKINAARDRALNATSNNNINYNTNDNRKVYNQHVTVNSPRSLNHSETQRQTEYTLRRMGLAT</sequence>
<name>A0A0L0W628_GOTPU</name>
<dbReference type="Proteomes" id="UP000037267">
    <property type="component" value="Unassembled WGS sequence"/>
</dbReference>
<accession>A0A0L0W628</accession>
<dbReference type="RefSeq" id="WP_200898651.1">
    <property type="nucleotide sequence ID" value="NZ_LGSS01000044.1"/>
</dbReference>
<evidence type="ECO:0000313" key="3">
    <source>
        <dbReference type="Proteomes" id="UP000037267"/>
    </source>
</evidence>
<evidence type="ECO:0000313" key="2">
    <source>
        <dbReference type="EMBL" id="KNF06959.1"/>
    </source>
</evidence>
<evidence type="ECO:0000256" key="1">
    <source>
        <dbReference type="SAM" id="Coils"/>
    </source>
</evidence>